<dbReference type="KEGG" id="mtun:MTUNDRAET4_1470"/>
<dbReference type="Proteomes" id="UP000294360">
    <property type="component" value="Chromosome"/>
</dbReference>
<reference evidence="4 5" key="1">
    <citation type="submission" date="2019-03" db="EMBL/GenBank/DDBJ databases">
        <authorList>
            <person name="Kox A.R. M."/>
        </authorList>
    </citation>
    <scope>NUCLEOTIDE SEQUENCE [LARGE SCALE GENOMIC DNA]</scope>
    <source>
        <strain evidence="4">MTUNDRAET4 annotated genome</strain>
    </source>
</reference>
<proteinExistence type="inferred from homology"/>
<accession>A0A4U8YZ14</accession>
<comment type="similarity">
    <text evidence="1">Belongs to the NAD(P)H dehydrogenase (quinone) family.</text>
</comment>
<evidence type="ECO:0000313" key="5">
    <source>
        <dbReference type="Proteomes" id="UP000294360"/>
    </source>
</evidence>
<dbReference type="AlphaFoldDB" id="A0A4U8YZ14"/>
<gene>
    <name evidence="4" type="ORF">MTUNDRAET4_1470</name>
</gene>
<dbReference type="SUPFAM" id="SSF52218">
    <property type="entry name" value="Flavoproteins"/>
    <property type="match status" value="1"/>
</dbReference>
<protein>
    <submittedName>
        <fullName evidence="4">NAD(P)H dehydrogenase (Quinone)</fullName>
    </submittedName>
</protein>
<evidence type="ECO:0000313" key="4">
    <source>
        <dbReference type="EMBL" id="VFU08363.1"/>
    </source>
</evidence>
<dbReference type="Gene3D" id="3.40.50.360">
    <property type="match status" value="1"/>
</dbReference>
<feature type="domain" description="Flavodoxin-like fold" evidence="3">
    <location>
        <begin position="1"/>
        <end position="135"/>
    </location>
</feature>
<dbReference type="PANTHER" id="PTHR10204">
    <property type="entry name" value="NAD P H OXIDOREDUCTASE-RELATED"/>
    <property type="match status" value="1"/>
</dbReference>
<dbReference type="GO" id="GO:0005829">
    <property type="term" value="C:cytosol"/>
    <property type="evidence" value="ECO:0007669"/>
    <property type="project" value="TreeGrafter"/>
</dbReference>
<dbReference type="RefSeq" id="WP_134488334.1">
    <property type="nucleotide sequence ID" value="NZ_CP139089.1"/>
</dbReference>
<name>A0A4U8YZ14_METTU</name>
<dbReference type="OrthoDB" id="9798454at2"/>
<sequence length="195" mass="21858">MRALIVVAHPLEESFTHAAAARVKATLERRGLAVDLIDLYADNFDPRLTAAERRAYFTAPHDYSAVAGYADRLRLAQKLVLVFPQWWFDAPAILKGFFDRVLAPGLAFTHAPGGGLTPLLTQIDALWVVSSTGAPWWAARLVMGDPVRRQIARGVKPWICPKATFRMLTLHNMDRFTPAKGSVFLDRLEQAFQRF</sequence>
<evidence type="ECO:0000256" key="1">
    <source>
        <dbReference type="ARBA" id="ARBA00006252"/>
    </source>
</evidence>
<organism evidence="4 5">
    <name type="scientific">Methylocella tundrae</name>
    <dbReference type="NCBI Taxonomy" id="227605"/>
    <lineage>
        <taxon>Bacteria</taxon>
        <taxon>Pseudomonadati</taxon>
        <taxon>Pseudomonadota</taxon>
        <taxon>Alphaproteobacteria</taxon>
        <taxon>Hyphomicrobiales</taxon>
        <taxon>Beijerinckiaceae</taxon>
        <taxon>Methylocella</taxon>
    </lineage>
</organism>
<keyword evidence="2" id="KW-0560">Oxidoreductase</keyword>
<dbReference type="Pfam" id="PF02525">
    <property type="entry name" value="Flavodoxin_2"/>
    <property type="match status" value="1"/>
</dbReference>
<dbReference type="PANTHER" id="PTHR10204:SF34">
    <property type="entry name" value="NAD(P)H DEHYDROGENASE [QUINONE] 1 ISOFORM 1"/>
    <property type="match status" value="1"/>
</dbReference>
<dbReference type="GO" id="GO:0003955">
    <property type="term" value="F:NAD(P)H dehydrogenase (quinone) activity"/>
    <property type="evidence" value="ECO:0007669"/>
    <property type="project" value="TreeGrafter"/>
</dbReference>
<dbReference type="InterPro" id="IPR051545">
    <property type="entry name" value="NAD(P)H_dehydrogenase_qn"/>
</dbReference>
<dbReference type="InterPro" id="IPR003680">
    <property type="entry name" value="Flavodoxin_fold"/>
</dbReference>
<dbReference type="InterPro" id="IPR029039">
    <property type="entry name" value="Flavoprotein-like_sf"/>
</dbReference>
<evidence type="ECO:0000256" key="2">
    <source>
        <dbReference type="ARBA" id="ARBA00023002"/>
    </source>
</evidence>
<dbReference type="EMBL" id="LR536450">
    <property type="protein sequence ID" value="VFU08363.1"/>
    <property type="molecule type" value="Genomic_DNA"/>
</dbReference>
<evidence type="ECO:0000259" key="3">
    <source>
        <dbReference type="Pfam" id="PF02525"/>
    </source>
</evidence>